<organism evidence="1 2">
    <name type="scientific">Teratosphaeria nubilosa</name>
    <dbReference type="NCBI Taxonomy" id="161662"/>
    <lineage>
        <taxon>Eukaryota</taxon>
        <taxon>Fungi</taxon>
        <taxon>Dikarya</taxon>
        <taxon>Ascomycota</taxon>
        <taxon>Pezizomycotina</taxon>
        <taxon>Dothideomycetes</taxon>
        <taxon>Dothideomycetidae</taxon>
        <taxon>Mycosphaerellales</taxon>
        <taxon>Teratosphaeriaceae</taxon>
        <taxon>Teratosphaeria</taxon>
    </lineage>
</organism>
<evidence type="ECO:0000313" key="2">
    <source>
        <dbReference type="Proteomes" id="UP000799436"/>
    </source>
</evidence>
<reference evidence="1" key="1">
    <citation type="journal article" date="2020" name="Stud. Mycol.">
        <title>101 Dothideomycetes genomes: a test case for predicting lifestyles and emergence of pathogens.</title>
        <authorList>
            <person name="Haridas S."/>
            <person name="Albert R."/>
            <person name="Binder M."/>
            <person name="Bloem J."/>
            <person name="Labutti K."/>
            <person name="Salamov A."/>
            <person name="Andreopoulos B."/>
            <person name="Baker S."/>
            <person name="Barry K."/>
            <person name="Bills G."/>
            <person name="Bluhm B."/>
            <person name="Cannon C."/>
            <person name="Castanera R."/>
            <person name="Culley D."/>
            <person name="Daum C."/>
            <person name="Ezra D."/>
            <person name="Gonzalez J."/>
            <person name="Henrissat B."/>
            <person name="Kuo A."/>
            <person name="Liang C."/>
            <person name="Lipzen A."/>
            <person name="Lutzoni F."/>
            <person name="Magnuson J."/>
            <person name="Mondo S."/>
            <person name="Nolan M."/>
            <person name="Ohm R."/>
            <person name="Pangilinan J."/>
            <person name="Park H.-J."/>
            <person name="Ramirez L."/>
            <person name="Alfaro M."/>
            <person name="Sun H."/>
            <person name="Tritt A."/>
            <person name="Yoshinaga Y."/>
            <person name="Zwiers L.-H."/>
            <person name="Turgeon B."/>
            <person name="Goodwin S."/>
            <person name="Spatafora J."/>
            <person name="Crous P."/>
            <person name="Grigoriev I."/>
        </authorList>
    </citation>
    <scope>NUCLEOTIDE SEQUENCE</scope>
    <source>
        <strain evidence="1">CBS 116005</strain>
    </source>
</reference>
<proteinExistence type="predicted"/>
<keyword evidence="2" id="KW-1185">Reference proteome</keyword>
<dbReference type="AlphaFoldDB" id="A0A6G1LPR4"/>
<protein>
    <submittedName>
        <fullName evidence="1">Uncharacterized protein</fullName>
    </submittedName>
</protein>
<evidence type="ECO:0000313" key="1">
    <source>
        <dbReference type="EMBL" id="KAF2774492.1"/>
    </source>
</evidence>
<accession>A0A6G1LPR4</accession>
<dbReference type="Proteomes" id="UP000799436">
    <property type="component" value="Unassembled WGS sequence"/>
</dbReference>
<sequence>MVKAAASPGTTCTIAGLNSLRSPGSQYGAPNLRRDVSLRTCPYWVYFREAPQDLQDRSISSYCINFVHCLTSLMKGQLATGKQVTGRHRGRSSAYCTVIADQSFHLLGIAIDHAAYTRERVMCPQSTYSGSRLSSAHATGICEPVSRQFSARTAHGMNRVVCIHAASGRYATAAAGDSVGQTCLTRSIIPANNPNLVRGGNGRPGIRHCARSKARSGKLSQLHLLDCCAEAAEMR</sequence>
<dbReference type="EMBL" id="ML995808">
    <property type="protein sequence ID" value="KAF2774492.1"/>
    <property type="molecule type" value="Genomic_DNA"/>
</dbReference>
<name>A0A6G1LPR4_9PEZI</name>
<gene>
    <name evidence="1" type="ORF">EJ03DRAFT_7837</name>
</gene>